<evidence type="ECO:0000313" key="2">
    <source>
        <dbReference type="EMBL" id="TXE13827.1"/>
    </source>
</evidence>
<dbReference type="SUPFAM" id="SSF51206">
    <property type="entry name" value="cAMP-binding domain-like"/>
    <property type="match status" value="1"/>
</dbReference>
<accession>A0A5C7B054</accession>
<dbReference type="Proteomes" id="UP000321790">
    <property type="component" value="Unassembled WGS sequence"/>
</dbReference>
<feature type="domain" description="Cyclic nucleotide-binding" evidence="1">
    <location>
        <begin position="13"/>
        <end position="109"/>
    </location>
</feature>
<dbReference type="AlphaFoldDB" id="A0A5C7B054"/>
<organism evidence="2 3">
    <name type="scientific">Seonamhaeicola algicola</name>
    <dbReference type="NCBI Taxonomy" id="1719036"/>
    <lineage>
        <taxon>Bacteria</taxon>
        <taxon>Pseudomonadati</taxon>
        <taxon>Bacteroidota</taxon>
        <taxon>Flavobacteriia</taxon>
        <taxon>Flavobacteriales</taxon>
        <taxon>Flavobacteriaceae</taxon>
    </lineage>
</organism>
<keyword evidence="3" id="KW-1185">Reference proteome</keyword>
<evidence type="ECO:0000313" key="3">
    <source>
        <dbReference type="Proteomes" id="UP000321790"/>
    </source>
</evidence>
<dbReference type="CDD" id="cd00038">
    <property type="entry name" value="CAP_ED"/>
    <property type="match status" value="1"/>
</dbReference>
<evidence type="ECO:0000259" key="1">
    <source>
        <dbReference type="PROSITE" id="PS50042"/>
    </source>
</evidence>
<protein>
    <submittedName>
        <fullName evidence="2">Crp/Fnr family transcriptional regulator</fullName>
    </submittedName>
</protein>
<dbReference type="Gene3D" id="2.60.120.10">
    <property type="entry name" value="Jelly Rolls"/>
    <property type="match status" value="1"/>
</dbReference>
<dbReference type="InterPro" id="IPR000595">
    <property type="entry name" value="cNMP-bd_dom"/>
</dbReference>
<gene>
    <name evidence="2" type="ORF">FUA26_01735</name>
</gene>
<name>A0A5C7B054_9FLAO</name>
<proteinExistence type="predicted"/>
<dbReference type="RefSeq" id="WP_147130832.1">
    <property type="nucleotide sequence ID" value="NZ_VOSC01000007.1"/>
</dbReference>
<comment type="caution">
    <text evidence="2">The sequence shown here is derived from an EMBL/GenBank/DDBJ whole genome shotgun (WGS) entry which is preliminary data.</text>
</comment>
<dbReference type="PROSITE" id="PS50042">
    <property type="entry name" value="CNMP_BINDING_3"/>
    <property type="match status" value="1"/>
</dbReference>
<dbReference type="Pfam" id="PF00027">
    <property type="entry name" value="cNMP_binding"/>
    <property type="match status" value="1"/>
</dbReference>
<dbReference type="InterPro" id="IPR014710">
    <property type="entry name" value="RmlC-like_jellyroll"/>
</dbReference>
<dbReference type="InterPro" id="IPR018490">
    <property type="entry name" value="cNMP-bd_dom_sf"/>
</dbReference>
<reference evidence="3" key="1">
    <citation type="submission" date="2019-08" db="EMBL/GenBank/DDBJ databases">
        <title>Seonamhaeicola sediminis sp. nov., isolated from marine sediment.</title>
        <authorList>
            <person name="Cao W.R."/>
        </authorList>
    </citation>
    <scope>NUCLEOTIDE SEQUENCE [LARGE SCALE GENOMIC DNA]</scope>
    <source>
        <strain evidence="3">Gy8</strain>
    </source>
</reference>
<sequence length="190" mass="21808">MNLSEFVNQHKILTENEKKLLDEHTEQVSYKAKDYFIQSGNRSNQIGLIISGVFRYFFYNTEGEEITAHFMAENEFVGNATSFFEFSPSAGSIQAETDCTIILISRESWDLFSQEIPHWENTIQKILNEVLIKKTNFQRSLINIDSKSAYLKFINSYPSIAQRAALNHIASYLGMTPYSLSRIRKAIASL</sequence>
<dbReference type="EMBL" id="VOSC01000007">
    <property type="protein sequence ID" value="TXE13827.1"/>
    <property type="molecule type" value="Genomic_DNA"/>
</dbReference>
<dbReference type="OrthoDB" id="758145at2"/>